<dbReference type="SUPFAM" id="SSF52540">
    <property type="entry name" value="P-loop containing nucleoside triphosphate hydrolases"/>
    <property type="match status" value="1"/>
</dbReference>
<sequence length="349" mass="39425">MGSNEFKILLSLLGMPAIECLFPRPRQRFVLHGRGGIGKTQPALEFATIHKDHHSAVFWLDGSDIERLQKSFAAVAGQLLASKSEIKVIEMADGSSSMTIATLWNMKKVDMASHPNFPQPIMGMGQRSCHQVGRPTTCICQPASWLLFDSEKFCFQLDQDELVNIANPTVSFTAPVHHEDKHRILYSRLLPPVIKIYHYLLQKRPSDIAWELEVDPATHHDEKLKLDRSPLTDSQMDRPLYRLGLLYHRKGGNEKTRATLKFGMDYQAKTCGNHQIVICFTAGLAVPRFIGDSEEAESFGSRAVDRYSQFFGAYTKWAFGLKDCSSENLLHEWEATSRYRPHGSGFVSL</sequence>
<keyword evidence="2" id="KW-1185">Reference proteome</keyword>
<dbReference type="InterPro" id="IPR027417">
    <property type="entry name" value="P-loop_NTPase"/>
</dbReference>
<reference evidence="1 2" key="1">
    <citation type="journal article" date="2016" name="Nat. Commun.">
        <title>Ectomycorrhizal ecology is imprinted in the genome of the dominant symbiotic fungus Cenococcum geophilum.</title>
        <authorList>
            <consortium name="DOE Joint Genome Institute"/>
            <person name="Peter M."/>
            <person name="Kohler A."/>
            <person name="Ohm R.A."/>
            <person name="Kuo A."/>
            <person name="Krutzmann J."/>
            <person name="Morin E."/>
            <person name="Arend M."/>
            <person name="Barry K.W."/>
            <person name="Binder M."/>
            <person name="Choi C."/>
            <person name="Clum A."/>
            <person name="Copeland A."/>
            <person name="Grisel N."/>
            <person name="Haridas S."/>
            <person name="Kipfer T."/>
            <person name="LaButti K."/>
            <person name="Lindquist E."/>
            <person name="Lipzen A."/>
            <person name="Maire R."/>
            <person name="Meier B."/>
            <person name="Mihaltcheva S."/>
            <person name="Molinier V."/>
            <person name="Murat C."/>
            <person name="Poggeler S."/>
            <person name="Quandt C.A."/>
            <person name="Sperisen C."/>
            <person name="Tritt A."/>
            <person name="Tisserant E."/>
            <person name="Crous P.W."/>
            <person name="Henrissat B."/>
            <person name="Nehls U."/>
            <person name="Egli S."/>
            <person name="Spatafora J.W."/>
            <person name="Grigoriev I.V."/>
            <person name="Martin F.M."/>
        </authorList>
    </citation>
    <scope>NUCLEOTIDE SEQUENCE [LARGE SCALE GENOMIC DNA]</scope>
    <source>
        <strain evidence="1 2">CBS 459.81</strain>
    </source>
</reference>
<proteinExistence type="predicted"/>
<organism evidence="1 2">
    <name type="scientific">Lepidopterella palustris CBS 459.81</name>
    <dbReference type="NCBI Taxonomy" id="1314670"/>
    <lineage>
        <taxon>Eukaryota</taxon>
        <taxon>Fungi</taxon>
        <taxon>Dikarya</taxon>
        <taxon>Ascomycota</taxon>
        <taxon>Pezizomycotina</taxon>
        <taxon>Dothideomycetes</taxon>
        <taxon>Pleosporomycetidae</taxon>
        <taxon>Mytilinidiales</taxon>
        <taxon>Argynnaceae</taxon>
        <taxon>Lepidopterella</taxon>
    </lineage>
</organism>
<protein>
    <recommendedName>
        <fullName evidence="3">NB-ARC domain-containing protein</fullName>
    </recommendedName>
</protein>
<dbReference type="AlphaFoldDB" id="A0A8E2EAP7"/>
<evidence type="ECO:0008006" key="3">
    <source>
        <dbReference type="Google" id="ProtNLM"/>
    </source>
</evidence>
<dbReference type="Proteomes" id="UP000250266">
    <property type="component" value="Unassembled WGS sequence"/>
</dbReference>
<dbReference type="OrthoDB" id="6161812at2759"/>
<evidence type="ECO:0000313" key="1">
    <source>
        <dbReference type="EMBL" id="OCK80098.1"/>
    </source>
</evidence>
<accession>A0A8E2EAP7</accession>
<dbReference type="Gene3D" id="3.40.50.300">
    <property type="entry name" value="P-loop containing nucleotide triphosphate hydrolases"/>
    <property type="match status" value="1"/>
</dbReference>
<gene>
    <name evidence="1" type="ORF">K432DRAFT_393329</name>
</gene>
<evidence type="ECO:0000313" key="2">
    <source>
        <dbReference type="Proteomes" id="UP000250266"/>
    </source>
</evidence>
<dbReference type="EMBL" id="KV744974">
    <property type="protein sequence ID" value="OCK80098.1"/>
    <property type="molecule type" value="Genomic_DNA"/>
</dbReference>
<name>A0A8E2EAP7_9PEZI</name>